<evidence type="ECO:0000256" key="3">
    <source>
        <dbReference type="SAM" id="SignalP"/>
    </source>
</evidence>
<keyword evidence="2 3" id="KW-0732">Signal</keyword>
<keyword evidence="5" id="KW-1185">Reference proteome</keyword>
<dbReference type="Gene3D" id="3.30.910.20">
    <property type="entry name" value="Skp domain"/>
    <property type="match status" value="1"/>
</dbReference>
<reference evidence="5" key="1">
    <citation type="journal article" date="2019" name="Int. J. Syst. Evol. Microbiol.">
        <title>The Global Catalogue of Microorganisms (GCM) 10K type strain sequencing project: providing services to taxonomists for standard genome sequencing and annotation.</title>
        <authorList>
            <consortium name="The Broad Institute Genomics Platform"/>
            <consortium name="The Broad Institute Genome Sequencing Center for Infectious Disease"/>
            <person name="Wu L."/>
            <person name="Ma J."/>
        </authorList>
    </citation>
    <scope>NUCLEOTIDE SEQUENCE [LARGE SCALE GENOMIC DNA]</scope>
    <source>
        <strain evidence="5">CGMCC 4.7427</strain>
    </source>
</reference>
<comment type="caution">
    <text evidence="4">The sequence shown here is derived from an EMBL/GenBank/DDBJ whole genome shotgun (WGS) entry which is preliminary data.</text>
</comment>
<feature type="signal peptide" evidence="3">
    <location>
        <begin position="1"/>
        <end position="23"/>
    </location>
</feature>
<dbReference type="SMART" id="SM00935">
    <property type="entry name" value="OmpH"/>
    <property type="match status" value="1"/>
</dbReference>
<gene>
    <name evidence="4" type="ORF">ACFO5T_03655</name>
</gene>
<evidence type="ECO:0000256" key="2">
    <source>
        <dbReference type="ARBA" id="ARBA00022729"/>
    </source>
</evidence>
<protein>
    <submittedName>
        <fullName evidence="4">OmpH family outer membrane protein</fullName>
    </submittedName>
</protein>
<feature type="chain" id="PRO_5047107024" evidence="3">
    <location>
        <begin position="24"/>
        <end position="170"/>
    </location>
</feature>
<dbReference type="InterPro" id="IPR005632">
    <property type="entry name" value="Chaperone_Skp"/>
</dbReference>
<proteinExistence type="inferred from homology"/>
<dbReference type="SUPFAM" id="SSF111384">
    <property type="entry name" value="OmpH-like"/>
    <property type="match status" value="1"/>
</dbReference>
<evidence type="ECO:0000313" key="4">
    <source>
        <dbReference type="EMBL" id="MFC4689520.1"/>
    </source>
</evidence>
<dbReference type="PANTHER" id="PTHR35089">
    <property type="entry name" value="CHAPERONE PROTEIN SKP"/>
    <property type="match status" value="1"/>
</dbReference>
<organism evidence="4 5">
    <name type="scientific">Dokdonia genika</name>
    <dbReference type="NCBI Taxonomy" id="308113"/>
    <lineage>
        <taxon>Bacteria</taxon>
        <taxon>Pseudomonadati</taxon>
        <taxon>Bacteroidota</taxon>
        <taxon>Flavobacteriia</taxon>
        <taxon>Flavobacteriales</taxon>
        <taxon>Flavobacteriaceae</taxon>
        <taxon>Dokdonia</taxon>
    </lineage>
</organism>
<dbReference type="RefSeq" id="WP_380032134.1">
    <property type="nucleotide sequence ID" value="NZ_JBHSHB010000007.1"/>
</dbReference>
<dbReference type="EMBL" id="JBHSHB010000007">
    <property type="protein sequence ID" value="MFC4689520.1"/>
    <property type="molecule type" value="Genomic_DNA"/>
</dbReference>
<dbReference type="Proteomes" id="UP001595878">
    <property type="component" value="Unassembled WGS sequence"/>
</dbReference>
<name>A0ABV9L8Q1_9FLAO</name>
<dbReference type="InterPro" id="IPR024930">
    <property type="entry name" value="Skp_dom_sf"/>
</dbReference>
<sequence>MKQFTKVLAAIALIVGMSSAMQAQSKVAHINSQSLVEAMPSYKTAMAELEKLQKSYDADISGMGNELQKTLERYNREAETQTDEENQRRMNEVQETRTNIVKYQQSAMQKLEVKQQELIKPILEEARLAIQKVARAKGYEFVLDSTPGAGGVLMADGYDLMADAKAALGI</sequence>
<accession>A0ABV9L8Q1</accession>
<evidence type="ECO:0000256" key="1">
    <source>
        <dbReference type="ARBA" id="ARBA00009091"/>
    </source>
</evidence>
<dbReference type="Pfam" id="PF03938">
    <property type="entry name" value="OmpH"/>
    <property type="match status" value="1"/>
</dbReference>
<dbReference type="PANTHER" id="PTHR35089:SF1">
    <property type="entry name" value="CHAPERONE PROTEIN SKP"/>
    <property type="match status" value="1"/>
</dbReference>
<comment type="similarity">
    <text evidence="1">Belongs to the Skp family.</text>
</comment>
<evidence type="ECO:0000313" key="5">
    <source>
        <dbReference type="Proteomes" id="UP001595878"/>
    </source>
</evidence>